<accession>A0A1F6VIK0</accession>
<dbReference type="InterPro" id="IPR001958">
    <property type="entry name" value="Tet-R_TetA/multi-R_MdtG-like"/>
</dbReference>
<protein>
    <recommendedName>
        <fullName evidence="8">Major facilitator superfamily (MFS) profile domain-containing protein</fullName>
    </recommendedName>
</protein>
<evidence type="ECO:0000256" key="6">
    <source>
        <dbReference type="ARBA" id="ARBA00023136"/>
    </source>
</evidence>
<dbReference type="AlphaFoldDB" id="A0A1F6VIK0"/>
<dbReference type="Gene3D" id="1.20.1250.20">
    <property type="entry name" value="MFS general substrate transporter like domains"/>
    <property type="match status" value="2"/>
</dbReference>
<feature type="transmembrane region" description="Helical" evidence="7">
    <location>
        <begin position="355"/>
        <end position="374"/>
    </location>
</feature>
<feature type="transmembrane region" description="Helical" evidence="7">
    <location>
        <begin position="107"/>
        <end position="132"/>
    </location>
</feature>
<keyword evidence="4 7" id="KW-0812">Transmembrane</keyword>
<keyword evidence="2" id="KW-0813">Transport</keyword>
<dbReference type="STRING" id="1801743.A2824_03375"/>
<proteinExistence type="predicted"/>
<evidence type="ECO:0000256" key="1">
    <source>
        <dbReference type="ARBA" id="ARBA00004651"/>
    </source>
</evidence>
<dbReference type="GO" id="GO:0022857">
    <property type="term" value="F:transmembrane transporter activity"/>
    <property type="evidence" value="ECO:0007669"/>
    <property type="project" value="InterPro"/>
</dbReference>
<gene>
    <name evidence="9" type="ORF">A2824_03375</name>
</gene>
<feature type="transmembrane region" description="Helical" evidence="7">
    <location>
        <begin position="51"/>
        <end position="68"/>
    </location>
</feature>
<dbReference type="Pfam" id="PF07690">
    <property type="entry name" value="MFS_1"/>
    <property type="match status" value="1"/>
</dbReference>
<dbReference type="EMBL" id="MFTT01000024">
    <property type="protein sequence ID" value="OGI69480.1"/>
    <property type="molecule type" value="Genomic_DNA"/>
</dbReference>
<dbReference type="InterPro" id="IPR011701">
    <property type="entry name" value="MFS"/>
</dbReference>
<dbReference type="PROSITE" id="PS50850">
    <property type="entry name" value="MFS"/>
    <property type="match status" value="1"/>
</dbReference>
<feature type="transmembrane region" description="Helical" evidence="7">
    <location>
        <begin position="173"/>
        <end position="191"/>
    </location>
</feature>
<comment type="caution">
    <text evidence="9">The sequence shown here is derived from an EMBL/GenBank/DDBJ whole genome shotgun (WGS) entry which is preliminary data.</text>
</comment>
<evidence type="ECO:0000259" key="8">
    <source>
        <dbReference type="PROSITE" id="PS50850"/>
    </source>
</evidence>
<dbReference type="SUPFAM" id="SSF103473">
    <property type="entry name" value="MFS general substrate transporter"/>
    <property type="match status" value="1"/>
</dbReference>
<keyword evidence="3" id="KW-1003">Cell membrane</keyword>
<dbReference type="PANTHER" id="PTHR23517">
    <property type="entry name" value="RESISTANCE PROTEIN MDTM, PUTATIVE-RELATED-RELATED"/>
    <property type="match status" value="1"/>
</dbReference>
<evidence type="ECO:0000256" key="2">
    <source>
        <dbReference type="ARBA" id="ARBA00022448"/>
    </source>
</evidence>
<feature type="transmembrane region" description="Helical" evidence="7">
    <location>
        <begin position="234"/>
        <end position="255"/>
    </location>
</feature>
<dbReference type="InterPro" id="IPR050171">
    <property type="entry name" value="MFS_Transporters"/>
</dbReference>
<dbReference type="PRINTS" id="PR01035">
    <property type="entry name" value="TCRTETA"/>
</dbReference>
<dbReference type="Proteomes" id="UP000178059">
    <property type="component" value="Unassembled WGS sequence"/>
</dbReference>
<feature type="transmembrane region" description="Helical" evidence="7">
    <location>
        <begin position="80"/>
        <end position="101"/>
    </location>
</feature>
<feature type="transmembrane region" description="Helical" evidence="7">
    <location>
        <begin position="386"/>
        <end position="405"/>
    </location>
</feature>
<name>A0A1F6VIK0_9BACT</name>
<dbReference type="GO" id="GO:0005886">
    <property type="term" value="C:plasma membrane"/>
    <property type="evidence" value="ECO:0007669"/>
    <property type="project" value="UniProtKB-SubCell"/>
</dbReference>
<comment type="subcellular location">
    <subcellularLocation>
        <location evidence="1">Cell membrane</location>
        <topology evidence="1">Multi-pass membrane protein</topology>
    </subcellularLocation>
</comment>
<feature type="domain" description="Major facilitator superfamily (MFS) profile" evidence="8">
    <location>
        <begin position="17"/>
        <end position="409"/>
    </location>
</feature>
<sequence>MKQLFQFLNGFPTKHRDIFILVVAYALFAIGGSLYWAAIPILSVDVFELNTFHASLLLALIGVIYILVDGPTGVILDYIGYKKGAAISILFAMITAVIAILNPSLPLFILSIVFFAFSWNSLTLAANAYILYNAPKEIGGRAFGFYDSFYSFGVFIATLFIGLIAGWGFKGVGWFFLIPTGITFLLVVFFLKSEKRDYNQNLRQALGKYWQGASQWRRGWQAMKEFRPISWVKVFDGFVGYAANATIWLIIPLTLSTFANPYLPEGFALGAFEIAGIFAVLAGGVLADRYSKKRLYLGFLFFAILTALALGFAAGNFLLFIILAFVTTVLLGAADPVTDSMLVVVDEKHDKDGTIYGFMAILADLGFIVGPIVGGLVYDSFALKGVFIFIAGLIFLNWLVAKILLRNFDETKGASFPCKPGFCLGGLRK</sequence>
<dbReference type="PANTHER" id="PTHR23517:SF3">
    <property type="entry name" value="INTEGRAL MEMBRANE TRANSPORT PROTEIN"/>
    <property type="match status" value="1"/>
</dbReference>
<evidence type="ECO:0000256" key="3">
    <source>
        <dbReference type="ARBA" id="ARBA00022475"/>
    </source>
</evidence>
<evidence type="ECO:0000256" key="7">
    <source>
        <dbReference type="SAM" id="Phobius"/>
    </source>
</evidence>
<keyword evidence="6 7" id="KW-0472">Membrane</keyword>
<organism evidence="9 10">
    <name type="scientific">Candidatus Nomurabacteria bacterium RIFCSPHIGHO2_01_FULL_42_16</name>
    <dbReference type="NCBI Taxonomy" id="1801743"/>
    <lineage>
        <taxon>Bacteria</taxon>
        <taxon>Candidatus Nomuraibacteriota</taxon>
    </lineage>
</organism>
<evidence type="ECO:0000313" key="10">
    <source>
        <dbReference type="Proteomes" id="UP000178059"/>
    </source>
</evidence>
<dbReference type="InterPro" id="IPR036259">
    <property type="entry name" value="MFS_trans_sf"/>
</dbReference>
<feature type="transmembrane region" description="Helical" evidence="7">
    <location>
        <begin position="267"/>
        <end position="287"/>
    </location>
</feature>
<evidence type="ECO:0000256" key="4">
    <source>
        <dbReference type="ARBA" id="ARBA00022692"/>
    </source>
</evidence>
<reference evidence="9 10" key="1">
    <citation type="journal article" date="2016" name="Nat. Commun.">
        <title>Thousands of microbial genomes shed light on interconnected biogeochemical processes in an aquifer system.</title>
        <authorList>
            <person name="Anantharaman K."/>
            <person name="Brown C.T."/>
            <person name="Hug L.A."/>
            <person name="Sharon I."/>
            <person name="Castelle C.J."/>
            <person name="Probst A.J."/>
            <person name="Thomas B.C."/>
            <person name="Singh A."/>
            <person name="Wilkins M.J."/>
            <person name="Karaoz U."/>
            <person name="Brodie E.L."/>
            <person name="Williams K.H."/>
            <person name="Hubbard S.S."/>
            <person name="Banfield J.F."/>
        </authorList>
    </citation>
    <scope>NUCLEOTIDE SEQUENCE [LARGE SCALE GENOMIC DNA]</scope>
</reference>
<feature type="transmembrane region" description="Helical" evidence="7">
    <location>
        <begin position="18"/>
        <end position="39"/>
    </location>
</feature>
<keyword evidence="5 7" id="KW-1133">Transmembrane helix</keyword>
<feature type="transmembrane region" description="Helical" evidence="7">
    <location>
        <begin position="294"/>
        <end position="311"/>
    </location>
</feature>
<evidence type="ECO:0000313" key="9">
    <source>
        <dbReference type="EMBL" id="OGI69480.1"/>
    </source>
</evidence>
<feature type="transmembrane region" description="Helical" evidence="7">
    <location>
        <begin position="144"/>
        <end position="167"/>
    </location>
</feature>
<feature type="transmembrane region" description="Helical" evidence="7">
    <location>
        <begin position="317"/>
        <end position="334"/>
    </location>
</feature>
<evidence type="ECO:0000256" key="5">
    <source>
        <dbReference type="ARBA" id="ARBA00022989"/>
    </source>
</evidence>
<dbReference type="InterPro" id="IPR020846">
    <property type="entry name" value="MFS_dom"/>
</dbReference>